<dbReference type="InterPro" id="IPR001258">
    <property type="entry name" value="NHL_repeat"/>
</dbReference>
<dbReference type="SUPFAM" id="SSF48452">
    <property type="entry name" value="TPR-like"/>
    <property type="match status" value="1"/>
</dbReference>
<dbReference type="CDD" id="cd05819">
    <property type="entry name" value="NHL"/>
    <property type="match status" value="1"/>
</dbReference>
<evidence type="ECO:0000259" key="9">
    <source>
        <dbReference type="Pfam" id="PF04893"/>
    </source>
</evidence>
<feature type="repeat" description="NHL" evidence="6">
    <location>
        <begin position="119"/>
        <end position="150"/>
    </location>
</feature>
<dbReference type="InterPro" id="IPR006977">
    <property type="entry name" value="Yip1_dom"/>
</dbReference>
<evidence type="ECO:0000256" key="3">
    <source>
        <dbReference type="ARBA" id="ARBA00022737"/>
    </source>
</evidence>
<gene>
    <name evidence="10" type="ORF">ACFQ2I_03125</name>
</gene>
<keyword evidence="3" id="KW-0677">Repeat</keyword>
<evidence type="ECO:0000256" key="1">
    <source>
        <dbReference type="ARBA" id="ARBA00004141"/>
    </source>
</evidence>
<keyword evidence="5 7" id="KW-0472">Membrane</keyword>
<feature type="transmembrane region" description="Helical" evidence="7">
    <location>
        <begin position="577"/>
        <end position="601"/>
    </location>
</feature>
<dbReference type="EMBL" id="JBHTJZ010000005">
    <property type="protein sequence ID" value="MFD0958369.1"/>
    <property type="molecule type" value="Genomic_DNA"/>
</dbReference>
<sequence length="719" mass="81686">MIYWRKVLLSITAIACLWTAMVASVARADVMYPTYTRDNFDNVIFTQPAYTPLRMLGNDLTMPDPEQSDLIVSSPLQGPKDVFVDSRDHIYIADTGNSRIVHYDENYDFVRYIQPQESPFSSPEGVFVDEQGYIYVADTGNRRVVILDPEGYPIREIGRPESRFIPKDFKYDPIKLVADRRGFLYVVTLGGYRGLLQLDPEGGFQSFFGANKTPFSVLDAMKRALYTREMYENEISKLPGAISNVAVGPDGFIYTATSGGDVSHSQVKRLNYEGRNLLVNSEESTSGKSGGSLTFGESLISAYSAEGEKVQTQIVDLTVDPYGNISVIDRQYNYVNQYDAYGNLLFFWGGRSSPTSTQLGLIKNPVAIDVNSRNELFVLDDQENVLQVFELSEFGKLVYQANELTNQGFYAESEPYWKQVLDLNAQFGPAIHGLAKAAYQRGDYETAKELFRRGGNQVGFSDAFWQLRLQWFQERFSLFATLFLVLCCFYLIGSRYLNRLPWSAKRKRDKKSRNKVVEQLSHALYMLKHPIDGFTALRFENKGGYVGAIVILLGMYVSLLVYRIYTSFVFNKIEENAISAVTIFIQFAVIWIVWVVCNYLISSIYRGEGRFRDVFIGSAYSLIPFVLFAIPLTIISNGMTLSEQAIYQYLFYGLIVWVGAMFFWQVQALQNYGVGETVVNILLSLFAMLVMAVLAFIIVGLTNELRMFIYEVYQEVTLR</sequence>
<protein>
    <submittedName>
        <fullName evidence="10">YIP1 family protein</fullName>
    </submittedName>
</protein>
<reference evidence="11" key="1">
    <citation type="journal article" date="2019" name="Int. J. Syst. Evol. Microbiol.">
        <title>The Global Catalogue of Microorganisms (GCM) 10K type strain sequencing project: providing services to taxonomists for standard genome sequencing and annotation.</title>
        <authorList>
            <consortium name="The Broad Institute Genomics Platform"/>
            <consortium name="The Broad Institute Genome Sequencing Center for Infectious Disease"/>
            <person name="Wu L."/>
            <person name="Ma J."/>
        </authorList>
    </citation>
    <scope>NUCLEOTIDE SEQUENCE [LARGE SCALE GENOMIC DNA]</scope>
    <source>
        <strain evidence="11">CCUG 59129</strain>
    </source>
</reference>
<feature type="transmembrane region" description="Helical" evidence="7">
    <location>
        <begin position="646"/>
        <end position="666"/>
    </location>
</feature>
<evidence type="ECO:0000313" key="11">
    <source>
        <dbReference type="Proteomes" id="UP001596989"/>
    </source>
</evidence>
<feature type="transmembrane region" description="Helical" evidence="7">
    <location>
        <begin position="678"/>
        <end position="701"/>
    </location>
</feature>
<dbReference type="Pfam" id="PF01436">
    <property type="entry name" value="NHL"/>
    <property type="match status" value="1"/>
</dbReference>
<evidence type="ECO:0000256" key="2">
    <source>
        <dbReference type="ARBA" id="ARBA00022692"/>
    </source>
</evidence>
<feature type="transmembrane region" description="Helical" evidence="7">
    <location>
        <begin position="476"/>
        <end position="498"/>
    </location>
</feature>
<feature type="repeat" description="NHL" evidence="6">
    <location>
        <begin position="75"/>
        <end position="106"/>
    </location>
</feature>
<evidence type="ECO:0000256" key="5">
    <source>
        <dbReference type="ARBA" id="ARBA00023136"/>
    </source>
</evidence>
<feature type="transmembrane region" description="Helical" evidence="7">
    <location>
        <begin position="545"/>
        <end position="565"/>
    </location>
</feature>
<evidence type="ECO:0000313" key="10">
    <source>
        <dbReference type="EMBL" id="MFD0958369.1"/>
    </source>
</evidence>
<evidence type="ECO:0000256" key="4">
    <source>
        <dbReference type="ARBA" id="ARBA00022989"/>
    </source>
</evidence>
<dbReference type="PANTHER" id="PTHR24104">
    <property type="entry name" value="E3 UBIQUITIN-PROTEIN LIGASE NHLRC1-RELATED"/>
    <property type="match status" value="1"/>
</dbReference>
<dbReference type="Pfam" id="PF04893">
    <property type="entry name" value="Yip1"/>
    <property type="match status" value="1"/>
</dbReference>
<comment type="subcellular location">
    <subcellularLocation>
        <location evidence="1">Membrane</location>
        <topology evidence="1">Multi-pass membrane protein</topology>
    </subcellularLocation>
</comment>
<feature type="transmembrane region" description="Helical" evidence="7">
    <location>
        <begin position="613"/>
        <end position="634"/>
    </location>
</feature>
<dbReference type="RefSeq" id="WP_377562130.1">
    <property type="nucleotide sequence ID" value="NZ_JBHTJZ010000005.1"/>
</dbReference>
<feature type="signal peptide" evidence="8">
    <location>
        <begin position="1"/>
        <end position="28"/>
    </location>
</feature>
<proteinExistence type="predicted"/>
<comment type="caution">
    <text evidence="10">The sequence shown here is derived from an EMBL/GenBank/DDBJ whole genome shotgun (WGS) entry which is preliminary data.</text>
</comment>
<dbReference type="Gene3D" id="2.120.10.30">
    <property type="entry name" value="TolB, C-terminal domain"/>
    <property type="match status" value="2"/>
</dbReference>
<feature type="domain" description="Yip1" evidence="9">
    <location>
        <begin position="525"/>
        <end position="693"/>
    </location>
</feature>
<dbReference type="InterPro" id="IPR011042">
    <property type="entry name" value="6-blade_b-propeller_TolB-like"/>
</dbReference>
<keyword evidence="4 7" id="KW-1133">Transmembrane helix</keyword>
<name>A0ABW3HLT4_9BACL</name>
<dbReference type="InterPro" id="IPR050952">
    <property type="entry name" value="TRIM-NHL_E3_ligases"/>
</dbReference>
<dbReference type="SUPFAM" id="SSF101898">
    <property type="entry name" value="NHL repeat"/>
    <property type="match status" value="1"/>
</dbReference>
<evidence type="ECO:0000256" key="8">
    <source>
        <dbReference type="SAM" id="SignalP"/>
    </source>
</evidence>
<keyword evidence="2 7" id="KW-0812">Transmembrane</keyword>
<keyword evidence="11" id="KW-1185">Reference proteome</keyword>
<evidence type="ECO:0000256" key="7">
    <source>
        <dbReference type="SAM" id="Phobius"/>
    </source>
</evidence>
<keyword evidence="8" id="KW-0732">Signal</keyword>
<dbReference type="Proteomes" id="UP001596989">
    <property type="component" value="Unassembled WGS sequence"/>
</dbReference>
<feature type="chain" id="PRO_5045221679" evidence="8">
    <location>
        <begin position="29"/>
        <end position="719"/>
    </location>
</feature>
<dbReference type="PROSITE" id="PS51125">
    <property type="entry name" value="NHL"/>
    <property type="match status" value="2"/>
</dbReference>
<evidence type="ECO:0000256" key="6">
    <source>
        <dbReference type="PROSITE-ProRule" id="PRU00504"/>
    </source>
</evidence>
<dbReference type="InterPro" id="IPR011990">
    <property type="entry name" value="TPR-like_helical_dom_sf"/>
</dbReference>
<dbReference type="PANTHER" id="PTHR24104:SF25">
    <property type="entry name" value="PROTEIN LIN-41"/>
    <property type="match status" value="1"/>
</dbReference>
<accession>A0ABW3HLT4</accession>
<organism evidence="10 11">
    <name type="scientific">Paenibacillus chungangensis</name>
    <dbReference type="NCBI Taxonomy" id="696535"/>
    <lineage>
        <taxon>Bacteria</taxon>
        <taxon>Bacillati</taxon>
        <taxon>Bacillota</taxon>
        <taxon>Bacilli</taxon>
        <taxon>Bacillales</taxon>
        <taxon>Paenibacillaceae</taxon>
        <taxon>Paenibacillus</taxon>
    </lineage>
</organism>